<dbReference type="EMBL" id="RCMK01000186">
    <property type="protein sequence ID" value="KAG2945322.1"/>
    <property type="molecule type" value="Genomic_DNA"/>
</dbReference>
<keyword evidence="9" id="KW-1185">Reference proteome</keyword>
<name>A0A329SSS2_9STRA</name>
<dbReference type="EMBL" id="RCMI01000171">
    <property type="protein sequence ID" value="KAG2928310.1"/>
    <property type="molecule type" value="Genomic_DNA"/>
</dbReference>
<feature type="region of interest" description="Disordered" evidence="2">
    <location>
        <begin position="1"/>
        <end position="21"/>
    </location>
</feature>
<dbReference type="Proteomes" id="UP000760860">
    <property type="component" value="Unassembled WGS sequence"/>
</dbReference>
<feature type="compositionally biased region" description="Polar residues" evidence="2">
    <location>
        <begin position="1"/>
        <end position="11"/>
    </location>
</feature>
<evidence type="ECO:0000313" key="7">
    <source>
        <dbReference type="EMBL" id="KAG3223223.1"/>
    </source>
</evidence>
<dbReference type="Proteomes" id="UP000735874">
    <property type="component" value="Unassembled WGS sequence"/>
</dbReference>
<feature type="coiled-coil region" evidence="1">
    <location>
        <begin position="212"/>
        <end position="239"/>
    </location>
</feature>
<accession>A0A329SSS2</accession>
<evidence type="ECO:0000313" key="4">
    <source>
        <dbReference type="EMBL" id="KAG2928310.1"/>
    </source>
</evidence>
<dbReference type="AlphaFoldDB" id="A0A329SSS2"/>
<protein>
    <submittedName>
        <fullName evidence="8">Uncharacterized protein</fullName>
    </submittedName>
</protein>
<proteinExistence type="predicted"/>
<dbReference type="STRING" id="29920.A0A329SSS2"/>
<dbReference type="VEuPathDB" id="FungiDB:PC110_g4074"/>
<dbReference type="Proteomes" id="UP000697107">
    <property type="component" value="Unassembled WGS sequence"/>
</dbReference>
<evidence type="ECO:0000313" key="9">
    <source>
        <dbReference type="Proteomes" id="UP000251314"/>
    </source>
</evidence>
<dbReference type="EMBL" id="MJFZ01000060">
    <property type="protein sequence ID" value="RAW39709.1"/>
    <property type="molecule type" value="Genomic_DNA"/>
</dbReference>
<dbReference type="EMBL" id="RCMG01000194">
    <property type="protein sequence ID" value="KAG2860102.1"/>
    <property type="molecule type" value="Genomic_DNA"/>
</dbReference>
<dbReference type="EMBL" id="RCML01000174">
    <property type="protein sequence ID" value="KAG2987318.1"/>
    <property type="molecule type" value="Genomic_DNA"/>
</dbReference>
<feature type="coiled-coil region" evidence="1">
    <location>
        <begin position="318"/>
        <end position="359"/>
    </location>
</feature>
<evidence type="ECO:0000256" key="2">
    <source>
        <dbReference type="SAM" id="MobiDB-lite"/>
    </source>
</evidence>
<evidence type="ECO:0000256" key="1">
    <source>
        <dbReference type="SAM" id="Coils"/>
    </source>
</evidence>
<dbReference type="Proteomes" id="UP000251314">
    <property type="component" value="Unassembled WGS sequence"/>
</dbReference>
<keyword evidence="1" id="KW-0175">Coiled coil</keyword>
<dbReference type="EMBL" id="RCMV01000152">
    <property type="protein sequence ID" value="KAG3223223.1"/>
    <property type="molecule type" value="Genomic_DNA"/>
</dbReference>
<reference evidence="8 9" key="1">
    <citation type="submission" date="2018-01" db="EMBL/GenBank/DDBJ databases">
        <title>Draft genome of the strawberry crown rot pathogen Phytophthora cactorum.</title>
        <authorList>
            <person name="Armitage A.D."/>
            <person name="Lysoe E."/>
            <person name="Nellist C.F."/>
            <person name="Harrison R.J."/>
            <person name="Brurberg M.B."/>
        </authorList>
    </citation>
    <scope>NUCLEOTIDE SEQUENCE [LARGE SCALE GENOMIC DNA]</scope>
    <source>
        <strain evidence="8 9">10300</strain>
    </source>
</reference>
<gene>
    <name evidence="8" type="ORF">PC110_g4074</name>
    <name evidence="3" type="ORF">PC113_g8370</name>
    <name evidence="4" type="ORF">PC115_g7260</name>
    <name evidence="5" type="ORF">PC117_g8556</name>
    <name evidence="6" type="ORF">PC118_g7339</name>
    <name evidence="7" type="ORF">PC129_g6086</name>
</gene>
<reference evidence="3" key="2">
    <citation type="submission" date="2018-10" db="EMBL/GenBank/DDBJ databases">
        <title>Effector identification in a new, highly contiguous assembly of the strawberry crown rot pathogen Phytophthora cactorum.</title>
        <authorList>
            <person name="Armitage A.D."/>
            <person name="Nellist C.F."/>
            <person name="Bates H."/>
            <person name="Vickerstaff R.J."/>
            <person name="Harrison R.J."/>
        </authorList>
    </citation>
    <scope>NUCLEOTIDE SEQUENCE</scope>
    <source>
        <strain evidence="3">15-7</strain>
        <strain evidence="4">4032</strain>
        <strain evidence="5">4040</strain>
        <strain evidence="6">P415</strain>
        <strain evidence="7">P421</strain>
    </source>
</reference>
<dbReference type="Proteomes" id="UP000736787">
    <property type="component" value="Unassembled WGS sequence"/>
</dbReference>
<evidence type="ECO:0000313" key="8">
    <source>
        <dbReference type="EMBL" id="RAW39709.1"/>
    </source>
</evidence>
<organism evidence="8 9">
    <name type="scientific">Phytophthora cactorum</name>
    <dbReference type="NCBI Taxonomy" id="29920"/>
    <lineage>
        <taxon>Eukaryota</taxon>
        <taxon>Sar</taxon>
        <taxon>Stramenopiles</taxon>
        <taxon>Oomycota</taxon>
        <taxon>Peronosporomycetes</taxon>
        <taxon>Peronosporales</taxon>
        <taxon>Peronosporaceae</taxon>
        <taxon>Phytophthora</taxon>
    </lineage>
</organism>
<feature type="coiled-coil region" evidence="1">
    <location>
        <begin position="144"/>
        <end position="171"/>
    </location>
</feature>
<sequence length="471" mass="54339">MRSRGSGTSRAAPSEARPLSSNTSLLTSKEFLIGHIKQNFDLETQCCRERDCNAAFDAEVDHNNAIQLQDQLRRLKRRCAKLERKLQEKEADIQTLQEQQQLRFPLLMHETMRSLRSLEDNQSDRTASPSLLSHSVISSMAHDRIDVDTRIHEYEQQIAELYEENQQEKLKNEMLSECLRDQKHAKVKLMKACKHVKQELQAVKDSGLGQMLVNIEARCDALEKEKAQITEELLAERSLRAEQESQQKATAKQLEDLILESTKWEDIVTRKSEKLQQSLDQICEQQLTIENLKADLKGVDQRFNRSFGLRRKHEQEETEQLKSTISAQRKKVEEAQRELQRLTTENDFLREQLASQYGERLRQDDDSSCAAQETYDKLLIQVRFITKRLCALKELVQMYEETNTVDINLLDEEDSFRNNFSEDDTLAAHSCEEYAIQLSGSVLEAARYASELQQVVEDASARLIGSTCALQ</sequence>
<feature type="coiled-coil region" evidence="1">
    <location>
        <begin position="58"/>
        <end position="99"/>
    </location>
</feature>
<comment type="caution">
    <text evidence="8">The sequence shown here is derived from an EMBL/GenBank/DDBJ whole genome shotgun (WGS) entry which is preliminary data.</text>
</comment>
<evidence type="ECO:0000313" key="3">
    <source>
        <dbReference type="EMBL" id="KAG2860102.1"/>
    </source>
</evidence>
<dbReference type="Proteomes" id="UP000774804">
    <property type="component" value="Unassembled WGS sequence"/>
</dbReference>
<dbReference type="OrthoDB" id="126480at2759"/>
<evidence type="ECO:0000313" key="6">
    <source>
        <dbReference type="EMBL" id="KAG2987318.1"/>
    </source>
</evidence>
<evidence type="ECO:0000313" key="5">
    <source>
        <dbReference type="EMBL" id="KAG2945322.1"/>
    </source>
</evidence>